<dbReference type="InterPro" id="IPR045875">
    <property type="entry name" value="NTF2"/>
</dbReference>
<organism evidence="2 3">
    <name type="scientific">Steinernema glaseri</name>
    <dbReference type="NCBI Taxonomy" id="37863"/>
    <lineage>
        <taxon>Eukaryota</taxon>
        <taxon>Metazoa</taxon>
        <taxon>Ecdysozoa</taxon>
        <taxon>Nematoda</taxon>
        <taxon>Chromadorea</taxon>
        <taxon>Rhabditida</taxon>
        <taxon>Tylenchina</taxon>
        <taxon>Panagrolaimomorpha</taxon>
        <taxon>Strongyloidoidea</taxon>
        <taxon>Steinernematidae</taxon>
        <taxon>Steinernema</taxon>
    </lineage>
</organism>
<dbReference type="GO" id="GO:0006913">
    <property type="term" value="P:nucleocytoplasmic transport"/>
    <property type="evidence" value="ECO:0007669"/>
    <property type="project" value="InterPro"/>
</dbReference>
<dbReference type="PANTHER" id="PTHR12612">
    <property type="entry name" value="NUCLEAR TRANSPORT FACTOR 2"/>
    <property type="match status" value="1"/>
</dbReference>
<dbReference type="InterPro" id="IPR032710">
    <property type="entry name" value="NTF2-like_dom_sf"/>
</dbReference>
<dbReference type="SUPFAM" id="SSF54427">
    <property type="entry name" value="NTF2-like"/>
    <property type="match status" value="1"/>
</dbReference>
<keyword evidence="2" id="KW-1185">Reference proteome</keyword>
<dbReference type="WBParaSite" id="L893_g30294.t1">
    <property type="protein sequence ID" value="L893_g30294.t1"/>
    <property type="gene ID" value="L893_g30294"/>
</dbReference>
<accession>A0A1I7ZVY6</accession>
<proteinExistence type="predicted"/>
<dbReference type="InterPro" id="IPR002075">
    <property type="entry name" value="NTF2_dom"/>
</dbReference>
<name>A0A1I7ZVY6_9BILA</name>
<sequence>MKRNPRAERQVRVRKKAPLSATQTLFSRPFGRERASRRDPSLQLLPYVAENFVFFSAVFEAFCSALVTRLQHPSCPCVLAPVRYISVKRMSNQEFVKQDEEVCEKAHEFIKLFHKMADQNRSRLNHLYCLNKATFVWNGTPIEGSDDIQAFWEKMPGTTHRISSLDAQKMGVPGMDAILVTTTGNVTYDGPSGVHCFTHSLVLEKEDECYKVRGAQYRFVD</sequence>
<feature type="domain" description="NTF2" evidence="1">
    <location>
        <begin position="105"/>
        <end position="219"/>
    </location>
</feature>
<evidence type="ECO:0000313" key="2">
    <source>
        <dbReference type="Proteomes" id="UP000095287"/>
    </source>
</evidence>
<evidence type="ECO:0000259" key="1">
    <source>
        <dbReference type="PROSITE" id="PS50177"/>
    </source>
</evidence>
<dbReference type="AlphaFoldDB" id="A0A1I7ZVY6"/>
<dbReference type="InterPro" id="IPR018222">
    <property type="entry name" value="Nuclear_transport_factor_2_euk"/>
</dbReference>
<dbReference type="Proteomes" id="UP000095287">
    <property type="component" value="Unplaced"/>
</dbReference>
<protein>
    <submittedName>
        <fullName evidence="3">NTF2 domain-containing protein</fullName>
    </submittedName>
</protein>
<dbReference type="PROSITE" id="PS50177">
    <property type="entry name" value="NTF2_DOMAIN"/>
    <property type="match status" value="1"/>
</dbReference>
<evidence type="ECO:0000313" key="3">
    <source>
        <dbReference type="WBParaSite" id="L893_g30294.t1"/>
    </source>
</evidence>
<dbReference type="Pfam" id="PF02136">
    <property type="entry name" value="NTF2"/>
    <property type="match status" value="1"/>
</dbReference>
<reference evidence="3" key="1">
    <citation type="submission" date="2016-11" db="UniProtKB">
        <authorList>
            <consortium name="WormBaseParasite"/>
        </authorList>
    </citation>
    <scope>IDENTIFICATION</scope>
</reference>
<dbReference type="Gene3D" id="3.10.450.50">
    <property type="match status" value="1"/>
</dbReference>